<evidence type="ECO:0000256" key="1">
    <source>
        <dbReference type="PIRNR" id="PIRNR012524"/>
    </source>
</evidence>
<feature type="domain" description="Conserved virulence factor B first S1" evidence="2">
    <location>
        <begin position="92"/>
        <end position="151"/>
    </location>
</feature>
<dbReference type="InterPro" id="IPR036388">
    <property type="entry name" value="WH-like_DNA-bd_sf"/>
</dbReference>
<name>A0A1M7XXL3_9BACT</name>
<dbReference type="AlphaFoldDB" id="A0A1M7XXL3"/>
<dbReference type="InterPro" id="IPR039566">
    <property type="entry name" value="CvfB_S1_st"/>
</dbReference>
<feature type="domain" description="Conserved virulence factor B-like winged helix" evidence="3">
    <location>
        <begin position="240"/>
        <end position="297"/>
    </location>
</feature>
<proteinExistence type="inferred from homology"/>
<evidence type="ECO:0000313" key="5">
    <source>
        <dbReference type="Proteomes" id="UP000184603"/>
    </source>
</evidence>
<keyword evidence="5" id="KW-1185">Reference proteome</keyword>
<dbReference type="InterPro" id="IPR012340">
    <property type="entry name" value="NA-bd_OB-fold"/>
</dbReference>
<protein>
    <recommendedName>
        <fullName evidence="6">S1 motif domain-containing protein</fullName>
    </recommendedName>
</protein>
<sequence length="299" mass="33409">MTELQGWYNSCLSGTYAVNRGEMVQIGKINRLSIKRSQEQGIHLDGGESGDILLTSKLSGKRYHAGDELDVFVYVDKEQRLLATIHKPTVMVGEFATLRVVSTSTAGAFLGWGLEDDLFVPKSEQQNSMRKGNAYVVFVFLSDKTHRITASSKLDKFLDLQPPKYEEGEKVDLLIYARTDLGYSAVVNGAHVGMIYDNEVFQTLEIGQRLEGYVKKIREDLKIDLRLQQTGYQYVDDISQSILDTLKGNDGLVTLTDKSPPEEIYATFGVSKKTFKKAIGSLYKKKLIMIGTDGIKLIS</sequence>
<dbReference type="STRING" id="1121416.SAMN02745220_00475"/>
<dbReference type="InterPro" id="IPR040764">
    <property type="entry name" value="CvfB_WH"/>
</dbReference>
<evidence type="ECO:0000259" key="2">
    <source>
        <dbReference type="Pfam" id="PF13509"/>
    </source>
</evidence>
<organism evidence="4 5">
    <name type="scientific">Desulfopila aestuarii DSM 18488</name>
    <dbReference type="NCBI Taxonomy" id="1121416"/>
    <lineage>
        <taxon>Bacteria</taxon>
        <taxon>Pseudomonadati</taxon>
        <taxon>Thermodesulfobacteriota</taxon>
        <taxon>Desulfobulbia</taxon>
        <taxon>Desulfobulbales</taxon>
        <taxon>Desulfocapsaceae</taxon>
        <taxon>Desulfopila</taxon>
    </lineage>
</organism>
<dbReference type="EMBL" id="FRFE01000002">
    <property type="protein sequence ID" value="SHO43695.1"/>
    <property type="molecule type" value="Genomic_DNA"/>
</dbReference>
<accession>A0A1M7XXL3</accession>
<evidence type="ECO:0000259" key="3">
    <source>
        <dbReference type="Pfam" id="PF17783"/>
    </source>
</evidence>
<dbReference type="Gene3D" id="1.10.10.10">
    <property type="entry name" value="Winged helix-like DNA-binding domain superfamily/Winged helix DNA-binding domain"/>
    <property type="match status" value="1"/>
</dbReference>
<dbReference type="PANTHER" id="PTHR37296:SF1">
    <property type="entry name" value="CONSERVED VIRULENCE FACTOR B"/>
    <property type="match status" value="1"/>
</dbReference>
<dbReference type="Proteomes" id="UP000184603">
    <property type="component" value="Unassembled WGS sequence"/>
</dbReference>
<dbReference type="Pfam" id="PF13509">
    <property type="entry name" value="S1_2"/>
    <property type="match status" value="2"/>
</dbReference>
<dbReference type="PANTHER" id="PTHR37296">
    <property type="entry name" value="CONSERVED VIRULENCE FACTOR B"/>
    <property type="match status" value="1"/>
</dbReference>
<reference evidence="4 5" key="1">
    <citation type="submission" date="2016-12" db="EMBL/GenBank/DDBJ databases">
        <authorList>
            <person name="Song W.-J."/>
            <person name="Kurnit D.M."/>
        </authorList>
    </citation>
    <scope>NUCLEOTIDE SEQUENCE [LARGE SCALE GENOMIC DNA]</scope>
    <source>
        <strain evidence="4 5">DSM 18488</strain>
    </source>
</reference>
<dbReference type="PIRSF" id="PIRSF012524">
    <property type="entry name" value="YitL_S1"/>
    <property type="match status" value="1"/>
</dbReference>
<gene>
    <name evidence="4" type="ORF">SAMN02745220_00475</name>
</gene>
<comment type="similarity">
    <text evidence="1">Belongs to the CvfB family.</text>
</comment>
<feature type="domain" description="Conserved virulence factor B first S1" evidence="2">
    <location>
        <begin position="26"/>
        <end position="85"/>
    </location>
</feature>
<dbReference type="InterPro" id="IPR014464">
    <property type="entry name" value="CvfB_fam"/>
</dbReference>
<dbReference type="Pfam" id="PF17783">
    <property type="entry name" value="WHD_CvfB"/>
    <property type="match status" value="1"/>
</dbReference>
<dbReference type="Gene3D" id="2.40.50.140">
    <property type="entry name" value="Nucleic acid-binding proteins"/>
    <property type="match status" value="1"/>
</dbReference>
<evidence type="ECO:0000313" key="4">
    <source>
        <dbReference type="EMBL" id="SHO43695.1"/>
    </source>
</evidence>
<evidence type="ECO:0008006" key="6">
    <source>
        <dbReference type="Google" id="ProtNLM"/>
    </source>
</evidence>